<dbReference type="InterPro" id="IPR016024">
    <property type="entry name" value="ARM-type_fold"/>
</dbReference>
<accession>A0A0A8L4K9</accession>
<evidence type="ECO:0000313" key="2">
    <source>
        <dbReference type="EMBL" id="CDO93173.1"/>
    </source>
</evidence>
<protein>
    <submittedName>
        <fullName evidence="2">WGS project CCBQ000000000 data, contig 00099</fullName>
    </submittedName>
</protein>
<proteinExistence type="predicted"/>
<feature type="compositionally biased region" description="Acidic residues" evidence="1">
    <location>
        <begin position="248"/>
        <end position="259"/>
    </location>
</feature>
<reference evidence="2 3" key="1">
    <citation type="submission" date="2014-03" db="EMBL/GenBank/DDBJ databases">
        <title>The genome of Kluyveromyces dobzhanskii.</title>
        <authorList>
            <person name="Nystedt B."/>
            <person name="Astrom S."/>
        </authorList>
    </citation>
    <scope>NUCLEOTIDE SEQUENCE [LARGE SCALE GENOMIC DNA]</scope>
    <source>
        <strain evidence="2 3">CBS 2104</strain>
    </source>
</reference>
<keyword evidence="3" id="KW-1185">Reference proteome</keyword>
<evidence type="ECO:0000313" key="3">
    <source>
        <dbReference type="Proteomes" id="UP000031516"/>
    </source>
</evidence>
<dbReference type="OrthoDB" id="4059796at2759"/>
<dbReference type="PANTHER" id="PTHR10957">
    <property type="entry name" value="RAP1 GTPASE-GDP DISSOCIATION STIMULATOR 1"/>
    <property type="match status" value="1"/>
</dbReference>
<dbReference type="GO" id="GO:0005085">
    <property type="term" value="F:guanyl-nucleotide exchange factor activity"/>
    <property type="evidence" value="ECO:0007669"/>
    <property type="project" value="InterPro"/>
</dbReference>
<organism evidence="2 3">
    <name type="scientific">Kluyveromyces dobzhanskii CBS 2104</name>
    <dbReference type="NCBI Taxonomy" id="1427455"/>
    <lineage>
        <taxon>Eukaryota</taxon>
        <taxon>Fungi</taxon>
        <taxon>Dikarya</taxon>
        <taxon>Ascomycota</taxon>
        <taxon>Saccharomycotina</taxon>
        <taxon>Saccharomycetes</taxon>
        <taxon>Saccharomycetales</taxon>
        <taxon>Saccharomycetaceae</taxon>
        <taxon>Kluyveromyces</taxon>
    </lineage>
</organism>
<feature type="region of interest" description="Disordered" evidence="1">
    <location>
        <begin position="236"/>
        <end position="259"/>
    </location>
</feature>
<comment type="caution">
    <text evidence="2">The sequence shown here is derived from an EMBL/GenBank/DDBJ whole genome shotgun (WGS) entry which is preliminary data.</text>
</comment>
<dbReference type="EMBL" id="CCBQ010000019">
    <property type="protein sequence ID" value="CDO93173.1"/>
    <property type="molecule type" value="Genomic_DNA"/>
</dbReference>
<dbReference type="InterPro" id="IPR040144">
    <property type="entry name" value="RAP1GDS1"/>
</dbReference>
<dbReference type="Proteomes" id="UP000031516">
    <property type="component" value="Unassembled WGS sequence"/>
</dbReference>
<gene>
    <name evidence="2" type="ORF">KLDO_g1475</name>
</gene>
<name>A0A0A8L4K9_9SACH</name>
<dbReference type="AlphaFoldDB" id="A0A0A8L4K9"/>
<sequence>MEYEQILFGLQPLLNSVDLRNLPVQDIFLQGYLDVLDQLAVHLRSESNRNLIRETGLFAQLLRVLNSLLDCSFQDGNVRVEYLQICSELIRSISNALVDNDANRCVFWGSDYTEHNQFTDYYAGKILTLTNEEEYTSTLQLRTVVLISNLALDNDSYYERLATRLAYPLLSLVLSLKHVFHDEQYNLLFGTSFDLLCTFLNYKQFINLIQLSSLSEILIQVSGSIKTIELESDSDTAVTNHNNNNLSNEEEEEEEDADDSFLSSLSQNISHCIVKSLEPEGFDHSDELETSKLQQNLLICLEKLGCKEFNNKLITNREILSSVGYISSNKSYSNVKDVEMCIELLNHRKSSYSTAAATMILSNYVTSADKANEINDKLPFETIVDSSTTSGDPIQFQGFLTLMRKTLKPDVIVFAPKDTLIKLGQVIVICHDQTSYYQGLSPLLEKFLEKLLAVSTTKVLTDMLSASPRFSTVLCDRGIILSCQTIDKLAKKHDSAISPMVNKLINKVINFCQDKSPKQLLEDPLATFHILRSVGIYFREVSTDLQTETFQKYSEVIEMLLKTSLSVQHSTESASQAIWNNAKFLAGMIVSSDSSEIPLNIREVAQQCFK</sequence>
<evidence type="ECO:0000256" key="1">
    <source>
        <dbReference type="SAM" id="MobiDB-lite"/>
    </source>
</evidence>
<dbReference type="SUPFAM" id="SSF48371">
    <property type="entry name" value="ARM repeat"/>
    <property type="match status" value="1"/>
</dbReference>